<dbReference type="GO" id="GO:1990189">
    <property type="term" value="F:protein N-terminal-serine acetyltransferase activity"/>
    <property type="evidence" value="ECO:0007669"/>
    <property type="project" value="TreeGrafter"/>
</dbReference>
<dbReference type="InterPro" id="IPR000182">
    <property type="entry name" value="GNAT_dom"/>
</dbReference>
<dbReference type="PANTHER" id="PTHR43441">
    <property type="entry name" value="RIBOSOMAL-PROTEIN-SERINE ACETYLTRANSFERASE"/>
    <property type="match status" value="1"/>
</dbReference>
<accession>A0A1I2DLS3</accession>
<dbReference type="OrthoDB" id="9795188at2"/>
<dbReference type="SUPFAM" id="SSF55729">
    <property type="entry name" value="Acyl-CoA N-acyltransferases (Nat)"/>
    <property type="match status" value="1"/>
</dbReference>
<dbReference type="InterPro" id="IPR016181">
    <property type="entry name" value="Acyl_CoA_acyltransferase"/>
</dbReference>
<dbReference type="Proteomes" id="UP000181942">
    <property type="component" value="Unassembled WGS sequence"/>
</dbReference>
<sequence>MDPVTLETARLLLRPFGPSDADAVYAACQDEDIQYYTPAPSPFRREDAEKYVGETAPQGWAGDRDHILGAFRADNGALVGSFCLTRLSEGVYELGYWAAEEQRGRGYSAEAARVLCDWGFAVLGAHRIEWWAMVGNVPSRALAEKLGFTVEGTLRHRTVVRGEPCDWWVGGLLKP</sequence>
<dbReference type="EMBL" id="FONR01000002">
    <property type="protein sequence ID" value="SFE81534.1"/>
    <property type="molecule type" value="Genomic_DNA"/>
</dbReference>
<name>A0A1I2DLS3_9ACTN</name>
<keyword evidence="2" id="KW-0808">Transferase</keyword>
<organism evidence="2 3">
    <name type="scientific">Streptomyces mirabilis</name>
    <dbReference type="NCBI Taxonomy" id="68239"/>
    <lineage>
        <taxon>Bacteria</taxon>
        <taxon>Bacillati</taxon>
        <taxon>Actinomycetota</taxon>
        <taxon>Actinomycetes</taxon>
        <taxon>Kitasatosporales</taxon>
        <taxon>Streptomycetaceae</taxon>
        <taxon>Streptomyces</taxon>
    </lineage>
</organism>
<reference evidence="2 3" key="1">
    <citation type="submission" date="2016-10" db="EMBL/GenBank/DDBJ databases">
        <authorList>
            <person name="de Groot N.N."/>
        </authorList>
    </citation>
    <scope>NUCLEOTIDE SEQUENCE [LARGE SCALE GENOMIC DNA]</scope>
    <source>
        <strain evidence="2 3">OK461</strain>
    </source>
</reference>
<protein>
    <submittedName>
        <fullName evidence="2">Protein N-acetyltransferase, RimJ/RimL family</fullName>
    </submittedName>
</protein>
<dbReference type="Gene3D" id="3.40.630.30">
    <property type="match status" value="1"/>
</dbReference>
<evidence type="ECO:0000313" key="2">
    <source>
        <dbReference type="EMBL" id="SFE81534.1"/>
    </source>
</evidence>
<evidence type="ECO:0000259" key="1">
    <source>
        <dbReference type="PROSITE" id="PS51186"/>
    </source>
</evidence>
<dbReference type="GO" id="GO:0008999">
    <property type="term" value="F:protein-N-terminal-alanine acetyltransferase activity"/>
    <property type="evidence" value="ECO:0007669"/>
    <property type="project" value="TreeGrafter"/>
</dbReference>
<feature type="domain" description="N-acetyltransferase" evidence="1">
    <location>
        <begin position="11"/>
        <end position="166"/>
    </location>
</feature>
<dbReference type="AlphaFoldDB" id="A0A1I2DLS3"/>
<gene>
    <name evidence="2" type="ORF">SAMN02787118_102721</name>
</gene>
<evidence type="ECO:0000313" key="3">
    <source>
        <dbReference type="Proteomes" id="UP000181942"/>
    </source>
</evidence>
<dbReference type="PANTHER" id="PTHR43441:SF10">
    <property type="entry name" value="ACETYLTRANSFERASE"/>
    <property type="match status" value="1"/>
</dbReference>
<dbReference type="Pfam" id="PF13302">
    <property type="entry name" value="Acetyltransf_3"/>
    <property type="match status" value="1"/>
</dbReference>
<dbReference type="PROSITE" id="PS51186">
    <property type="entry name" value="GNAT"/>
    <property type="match status" value="1"/>
</dbReference>
<dbReference type="GO" id="GO:0005737">
    <property type="term" value="C:cytoplasm"/>
    <property type="evidence" value="ECO:0007669"/>
    <property type="project" value="TreeGrafter"/>
</dbReference>
<dbReference type="RefSeq" id="WP_075026640.1">
    <property type="nucleotide sequence ID" value="NZ_FONR01000002.1"/>
</dbReference>
<proteinExistence type="predicted"/>
<dbReference type="InterPro" id="IPR051908">
    <property type="entry name" value="Ribosomal_N-acetyltransferase"/>
</dbReference>